<keyword evidence="4 7" id="KW-0520">NAD</keyword>
<reference evidence="10 11" key="1">
    <citation type="submission" date="2023-08" db="EMBL/GenBank/DDBJ databases">
        <title>Black Yeasts Isolated from many extreme environments.</title>
        <authorList>
            <person name="Coleine C."/>
            <person name="Stajich J.E."/>
            <person name="Selbmann L."/>
        </authorList>
    </citation>
    <scope>NUCLEOTIDE SEQUENCE [LARGE SCALE GENOMIC DNA]</scope>
    <source>
        <strain evidence="10 11">CCFEE 5935</strain>
    </source>
</reference>
<keyword evidence="3 7" id="KW-0560">Oxidoreductase</keyword>
<dbReference type="Gene3D" id="3.40.605.10">
    <property type="entry name" value="Aldehyde Dehydrogenase, Chain A, domain 1"/>
    <property type="match status" value="1"/>
</dbReference>
<sequence length="545" mass="59737">MSAVLGAFRLPALATEKFTTYEPASQDRTELSKAVDQLKNAPARDIRPVVNGEPVPSDHSFDQLSPFNQQHVLARVQGASATTVQEAIKGALAAKAEWLAMPLHQRAAVFYRAAYLFQNDYKYQMMAATMLGQGKNAYQADIDCIAESIDFLRTFPTLAERMYQEQPPFNAPGVWNRSEVRPLDGFVYAICPFNFTALAVNLVLAPLIVGNVVVWKPSPGAVLSSWLFNEIMIEAGMPPGVMQFIPGDAEAITKVVLANKHLSAVHFTGSTDVFQKIYASVGSNITSYVSYPRMIGETSGKNFHLIHKSANIRNAALKTIRASFEYQGQKCSACSRAYVPRSCADEFFETLAAETKQLTMGDNFTDFCGPVISKAAYQRVSGFISRAIKDETVEIIAGGECDDSMGLYIRPTVLKVKDASSPFLSEEIFGPVLAVHVYEDESFGPELYKTIDECSPFALTGAIFAKDRRVVADAIEHLRFSAGNFYINDQCTGAMPGHQPFGGSRASGTNDKAGTFTLLQRFVSARTIKENFGTIDTVLYPSNLE</sequence>
<evidence type="ECO:0000256" key="8">
    <source>
        <dbReference type="RuleBase" id="RU366030"/>
    </source>
</evidence>
<organism evidence="10 11">
    <name type="scientific">Saxophila tyrrhenica</name>
    <dbReference type="NCBI Taxonomy" id="1690608"/>
    <lineage>
        <taxon>Eukaryota</taxon>
        <taxon>Fungi</taxon>
        <taxon>Dikarya</taxon>
        <taxon>Ascomycota</taxon>
        <taxon>Pezizomycotina</taxon>
        <taxon>Dothideomycetes</taxon>
        <taxon>Dothideomycetidae</taxon>
        <taxon>Mycosphaerellales</taxon>
        <taxon>Extremaceae</taxon>
        <taxon>Saxophila</taxon>
    </lineage>
</organism>
<evidence type="ECO:0000313" key="11">
    <source>
        <dbReference type="Proteomes" id="UP001337655"/>
    </source>
</evidence>
<dbReference type="Pfam" id="PF00171">
    <property type="entry name" value="Aldedh"/>
    <property type="match status" value="1"/>
</dbReference>
<accession>A0AAV9PJB2</accession>
<dbReference type="GeneID" id="89925362"/>
<dbReference type="EC" id="1.2.1.88" evidence="7"/>
<keyword evidence="5 7" id="KW-0642">Proline metabolism</keyword>
<comment type="pathway">
    <text evidence="1 7">Amino-acid degradation; L-proline degradation into L-glutamate; L-glutamate from L-proline: step 2/2.</text>
</comment>
<evidence type="ECO:0000256" key="7">
    <source>
        <dbReference type="RuleBase" id="RU366016"/>
    </source>
</evidence>
<evidence type="ECO:0000256" key="5">
    <source>
        <dbReference type="ARBA" id="ARBA00023062"/>
    </source>
</evidence>
<proteinExistence type="inferred from homology"/>
<evidence type="ECO:0000313" key="10">
    <source>
        <dbReference type="EMBL" id="KAK5172377.1"/>
    </source>
</evidence>
<dbReference type="InterPro" id="IPR016160">
    <property type="entry name" value="Ald_DH_CS_CYS"/>
</dbReference>
<protein>
    <recommendedName>
        <fullName evidence="7 8">Multifunctional fusion protein</fullName>
    </recommendedName>
    <domain>
        <recommendedName>
            <fullName evidence="8">Delta-1-pyrroline-5-carboxylate dehydrogenase</fullName>
            <shortName evidence="8">P5C dehydrogenase</shortName>
        </recommendedName>
        <alternativeName>
            <fullName evidence="7">L-glutamate gamma-semialdehyde dehydrogenase</fullName>
        </alternativeName>
    </domain>
    <domain>
        <recommendedName>
            <fullName evidence="7">L-glutamate gamma-semialdehyde dehydrogenase</fullName>
            <ecNumber evidence="7">1.2.1.88</ecNumber>
        </recommendedName>
    </domain>
</protein>
<dbReference type="InterPro" id="IPR015590">
    <property type="entry name" value="Aldehyde_DH_dom"/>
</dbReference>
<comment type="caution">
    <text evidence="10">The sequence shown here is derived from an EMBL/GenBank/DDBJ whole genome shotgun (WGS) entry which is preliminary data.</text>
</comment>
<comment type="catalytic activity">
    <reaction evidence="6 7">
        <text>L-glutamate 5-semialdehyde + NAD(+) + H2O = L-glutamate + NADH + 2 H(+)</text>
        <dbReference type="Rhea" id="RHEA:30235"/>
        <dbReference type="ChEBI" id="CHEBI:15377"/>
        <dbReference type="ChEBI" id="CHEBI:15378"/>
        <dbReference type="ChEBI" id="CHEBI:29985"/>
        <dbReference type="ChEBI" id="CHEBI:57540"/>
        <dbReference type="ChEBI" id="CHEBI:57945"/>
        <dbReference type="ChEBI" id="CHEBI:58066"/>
        <dbReference type="EC" id="1.2.1.88"/>
    </reaction>
</comment>
<evidence type="ECO:0000256" key="6">
    <source>
        <dbReference type="ARBA" id="ARBA00048142"/>
    </source>
</evidence>
<name>A0AAV9PJB2_9PEZI</name>
<dbReference type="PANTHER" id="PTHR42862:SF1">
    <property type="entry name" value="DELTA-1-PYRROLINE-5-CARBOXYLATE DEHYDROGENASE 2, ISOFORM A-RELATED"/>
    <property type="match status" value="1"/>
</dbReference>
<dbReference type="InterPro" id="IPR050485">
    <property type="entry name" value="Proline_metab_enzyme"/>
</dbReference>
<dbReference type="InterPro" id="IPR016162">
    <property type="entry name" value="Ald_DH_N"/>
</dbReference>
<dbReference type="InterPro" id="IPR016161">
    <property type="entry name" value="Ald_DH/histidinol_DH"/>
</dbReference>
<dbReference type="PANTHER" id="PTHR42862">
    <property type="entry name" value="DELTA-1-PYRROLINE-5-CARBOXYLATE DEHYDROGENASE 1, ISOFORM A-RELATED"/>
    <property type="match status" value="1"/>
</dbReference>
<dbReference type="FunFam" id="3.40.309.10:FF:000005">
    <property type="entry name" value="1-pyrroline-5-carboxylate dehydrogenase 1"/>
    <property type="match status" value="1"/>
</dbReference>
<dbReference type="GO" id="GO:0005759">
    <property type="term" value="C:mitochondrial matrix"/>
    <property type="evidence" value="ECO:0007669"/>
    <property type="project" value="TreeGrafter"/>
</dbReference>
<evidence type="ECO:0000256" key="3">
    <source>
        <dbReference type="ARBA" id="ARBA00023002"/>
    </source>
</evidence>
<comment type="similarity">
    <text evidence="2 7">Belongs to the aldehyde dehydrogenase family.</text>
</comment>
<dbReference type="Proteomes" id="UP001337655">
    <property type="component" value="Unassembled WGS sequence"/>
</dbReference>
<keyword evidence="11" id="KW-1185">Reference proteome</keyword>
<evidence type="ECO:0000256" key="2">
    <source>
        <dbReference type="ARBA" id="ARBA00009986"/>
    </source>
</evidence>
<dbReference type="InterPro" id="IPR016163">
    <property type="entry name" value="Ald_DH_C"/>
</dbReference>
<dbReference type="Gene3D" id="3.40.309.10">
    <property type="entry name" value="Aldehyde Dehydrogenase, Chain A, domain 2"/>
    <property type="match status" value="1"/>
</dbReference>
<dbReference type="PROSITE" id="PS00070">
    <property type="entry name" value="ALDEHYDE_DEHYDR_CYS"/>
    <property type="match status" value="1"/>
</dbReference>
<evidence type="ECO:0000256" key="4">
    <source>
        <dbReference type="ARBA" id="ARBA00023027"/>
    </source>
</evidence>
<dbReference type="GO" id="GO:0010133">
    <property type="term" value="P:L-proline catabolic process to L-glutamate"/>
    <property type="evidence" value="ECO:0007669"/>
    <property type="project" value="UniProtKB-UniRule"/>
</dbReference>
<dbReference type="GO" id="GO:0003842">
    <property type="term" value="F:L-glutamate gamma-semialdehyde dehydrogenase activity"/>
    <property type="evidence" value="ECO:0007669"/>
    <property type="project" value="UniProtKB-UniRule"/>
</dbReference>
<gene>
    <name evidence="10" type="ORF">LTR77_004016</name>
</gene>
<dbReference type="RefSeq" id="XP_064661221.1">
    <property type="nucleotide sequence ID" value="XM_064801270.1"/>
</dbReference>
<dbReference type="AlphaFoldDB" id="A0AAV9PJB2"/>
<evidence type="ECO:0000259" key="9">
    <source>
        <dbReference type="Pfam" id="PF00171"/>
    </source>
</evidence>
<dbReference type="NCBIfam" id="TIGR01236">
    <property type="entry name" value="D1pyr5carbox1"/>
    <property type="match status" value="1"/>
</dbReference>
<dbReference type="SUPFAM" id="SSF53720">
    <property type="entry name" value="ALDH-like"/>
    <property type="match status" value="1"/>
</dbReference>
<feature type="domain" description="Aldehyde dehydrogenase" evidence="9">
    <location>
        <begin position="59"/>
        <end position="524"/>
    </location>
</feature>
<evidence type="ECO:0000256" key="1">
    <source>
        <dbReference type="ARBA" id="ARBA00004786"/>
    </source>
</evidence>
<dbReference type="InterPro" id="IPR005931">
    <property type="entry name" value="P5CDH/ALDH4A1"/>
</dbReference>
<dbReference type="FunFam" id="3.40.605.10:FF:000006">
    <property type="entry name" value="1-pyrroline-5-carboxylate dehydrogenase"/>
    <property type="match status" value="1"/>
</dbReference>
<dbReference type="EMBL" id="JAVRRT010000005">
    <property type="protein sequence ID" value="KAK5172377.1"/>
    <property type="molecule type" value="Genomic_DNA"/>
</dbReference>